<organism evidence="1">
    <name type="scientific">marine sediment metagenome</name>
    <dbReference type="NCBI Taxonomy" id="412755"/>
    <lineage>
        <taxon>unclassified sequences</taxon>
        <taxon>metagenomes</taxon>
        <taxon>ecological metagenomes</taxon>
    </lineage>
</organism>
<comment type="caution">
    <text evidence="1">The sequence shown here is derived from an EMBL/GenBank/DDBJ whole genome shotgun (WGS) entry which is preliminary data.</text>
</comment>
<dbReference type="EMBL" id="LAZR01020951">
    <property type="protein sequence ID" value="KKL87011.1"/>
    <property type="molecule type" value="Genomic_DNA"/>
</dbReference>
<dbReference type="AlphaFoldDB" id="A0A0F9G9C0"/>
<name>A0A0F9G9C0_9ZZZZ</name>
<evidence type="ECO:0000313" key="1">
    <source>
        <dbReference type="EMBL" id="KKL87011.1"/>
    </source>
</evidence>
<reference evidence="1" key="1">
    <citation type="journal article" date="2015" name="Nature">
        <title>Complex archaea that bridge the gap between prokaryotes and eukaryotes.</title>
        <authorList>
            <person name="Spang A."/>
            <person name="Saw J.H."/>
            <person name="Jorgensen S.L."/>
            <person name="Zaremba-Niedzwiedzka K."/>
            <person name="Martijn J."/>
            <person name="Lind A.E."/>
            <person name="van Eijk R."/>
            <person name="Schleper C."/>
            <person name="Guy L."/>
            <person name="Ettema T.J."/>
        </authorList>
    </citation>
    <scope>NUCLEOTIDE SEQUENCE</scope>
</reference>
<accession>A0A0F9G9C0</accession>
<gene>
    <name evidence="1" type="ORF">LCGC14_1938990</name>
</gene>
<feature type="non-terminal residue" evidence="1">
    <location>
        <position position="1"/>
    </location>
</feature>
<proteinExistence type="predicted"/>
<sequence length="174" mass="19973">EQILRFSHRKDSTMNDNVINVIERTEVKCGCRLSLNKLLYTKCQHGRRWAIDEYGGVIEHPLLPPIVVCLCGSTRFWKIFQTASLEETLAGKIVLSIGAASATDDEHFGNLPREEYDRIKSELDILHFRKIDMSDVVFILNVNGYIGESTQRELDYARALGKQIRFLEDVKDEN</sequence>
<protein>
    <submittedName>
        <fullName evidence="1">Uncharacterized protein</fullName>
    </submittedName>
</protein>